<dbReference type="CDD" id="cd03139">
    <property type="entry name" value="GATase1_PfpI_2"/>
    <property type="match status" value="1"/>
</dbReference>
<evidence type="ECO:0000313" key="2">
    <source>
        <dbReference type="EMBL" id="MFL9886690.1"/>
    </source>
</evidence>
<organism evidence="2 3">
    <name type="scientific">Paraburkholderia agricolaris</name>
    <dbReference type="NCBI Taxonomy" id="2152888"/>
    <lineage>
        <taxon>Bacteria</taxon>
        <taxon>Pseudomonadati</taxon>
        <taxon>Pseudomonadota</taxon>
        <taxon>Betaproteobacteria</taxon>
        <taxon>Burkholderiales</taxon>
        <taxon>Burkholderiaceae</taxon>
        <taxon>Paraburkholderia</taxon>
    </lineage>
</organism>
<gene>
    <name evidence="2" type="ORF">PQR66_26850</name>
</gene>
<dbReference type="InterPro" id="IPR002818">
    <property type="entry name" value="DJ-1/PfpI"/>
</dbReference>
<proteinExistence type="predicted"/>
<keyword evidence="3" id="KW-1185">Reference proteome</keyword>
<dbReference type="EMBL" id="JAQQFN010000023">
    <property type="protein sequence ID" value="MFL9886690.1"/>
    <property type="molecule type" value="Genomic_DNA"/>
</dbReference>
<comment type="caution">
    <text evidence="2">The sequence shown here is derived from an EMBL/GenBank/DDBJ whole genome shotgun (WGS) entry which is preliminary data.</text>
</comment>
<dbReference type="Pfam" id="PF01965">
    <property type="entry name" value="DJ-1_PfpI"/>
    <property type="match status" value="1"/>
</dbReference>
<dbReference type="Proteomes" id="UP001629249">
    <property type="component" value="Unassembled WGS sequence"/>
</dbReference>
<sequence>MDGPVVSFSVGMLVFQGMTNLDFAAPFEVFSRMPGAEVHVIGVDDGVVTCDTGARLLPTTTIDRCPRLDMIFVGGGPGINPLMENPPVLAFLAQAGAQVSWVTSVCTGALLLGAAGLLRGYKAATHWTAMDVLPAFEVTPVYERVVMDRNRITAGGVTAGLDFGLVIAGLLHGEQIAHAIQLGMEYDPSPPFAGGSPRSAPAALVTEVRRRTQQLTDERMEIARRVSAHWPGQ</sequence>
<evidence type="ECO:0000313" key="3">
    <source>
        <dbReference type="Proteomes" id="UP001629249"/>
    </source>
</evidence>
<reference evidence="2 3" key="1">
    <citation type="journal article" date="2024" name="Chem. Sci.">
        <title>Discovery of megapolipeptins by genome mining of a Burkholderiales bacteria collection.</title>
        <authorList>
            <person name="Paulo B.S."/>
            <person name="Recchia M.J.J."/>
            <person name="Lee S."/>
            <person name="Fergusson C.H."/>
            <person name="Romanowski S.B."/>
            <person name="Hernandez A."/>
            <person name="Krull N."/>
            <person name="Liu D.Y."/>
            <person name="Cavanagh H."/>
            <person name="Bos A."/>
            <person name="Gray C.A."/>
            <person name="Murphy B.T."/>
            <person name="Linington R.G."/>
            <person name="Eustaquio A.S."/>
        </authorList>
    </citation>
    <scope>NUCLEOTIDE SEQUENCE [LARGE SCALE GENOMIC DNA]</scope>
    <source>
        <strain evidence="2 3">RL16-012-BIC-B</strain>
    </source>
</reference>
<dbReference type="Gene3D" id="3.40.50.880">
    <property type="match status" value="1"/>
</dbReference>
<feature type="domain" description="DJ-1/PfpI" evidence="1">
    <location>
        <begin position="10"/>
        <end position="167"/>
    </location>
</feature>
<dbReference type="RefSeq" id="WP_408330389.1">
    <property type="nucleotide sequence ID" value="NZ_JAQQFH010000015.1"/>
</dbReference>
<dbReference type="SUPFAM" id="SSF52317">
    <property type="entry name" value="Class I glutamine amidotransferase-like"/>
    <property type="match status" value="1"/>
</dbReference>
<evidence type="ECO:0000259" key="1">
    <source>
        <dbReference type="Pfam" id="PF01965"/>
    </source>
</evidence>
<protein>
    <submittedName>
        <fullName evidence="2">DJ-1/PfpI family protein</fullName>
    </submittedName>
</protein>
<dbReference type="InterPro" id="IPR052158">
    <property type="entry name" value="INH-QAR"/>
</dbReference>
<name>A0ABW8ZV63_9BURK</name>
<accession>A0ABW8ZV63</accession>
<dbReference type="PANTHER" id="PTHR43130">
    <property type="entry name" value="ARAC-FAMILY TRANSCRIPTIONAL REGULATOR"/>
    <property type="match status" value="1"/>
</dbReference>
<dbReference type="InterPro" id="IPR029062">
    <property type="entry name" value="Class_I_gatase-like"/>
</dbReference>
<dbReference type="PANTHER" id="PTHR43130:SF2">
    <property type="entry name" value="DJ-1_PFPI DOMAIN-CONTAINING PROTEIN"/>
    <property type="match status" value="1"/>
</dbReference>